<dbReference type="FunFam" id="3.40.50.300:FF:000137">
    <property type="entry name" value="Replication-associated recombination protein A"/>
    <property type="match status" value="1"/>
</dbReference>
<feature type="domain" description="AAA+ ATPase" evidence="7">
    <location>
        <begin position="52"/>
        <end position="169"/>
    </location>
</feature>
<organism evidence="8 9">
    <name type="scientific">Candidatus Wolfebacteria bacterium CG03_land_8_20_14_0_80_36_15</name>
    <dbReference type="NCBI Taxonomy" id="1975067"/>
    <lineage>
        <taxon>Bacteria</taxon>
        <taxon>Candidatus Wolfeibacteriota</taxon>
    </lineage>
</organism>
<evidence type="ECO:0000256" key="5">
    <source>
        <dbReference type="ARBA" id="ARBA00022741"/>
    </source>
</evidence>
<dbReference type="Pfam" id="PF12002">
    <property type="entry name" value="MgsA_C"/>
    <property type="match status" value="1"/>
</dbReference>
<dbReference type="AlphaFoldDB" id="A0A2M7B7H2"/>
<dbReference type="GO" id="GO:0006261">
    <property type="term" value="P:DNA-templated DNA replication"/>
    <property type="evidence" value="ECO:0007669"/>
    <property type="project" value="TreeGrafter"/>
</dbReference>
<dbReference type="InterPro" id="IPR003593">
    <property type="entry name" value="AAA+_ATPase"/>
</dbReference>
<dbReference type="InterPro" id="IPR051314">
    <property type="entry name" value="AAA_ATPase_RarA/MGS1/WRNIP1"/>
</dbReference>
<dbReference type="Gene3D" id="1.10.8.60">
    <property type="match status" value="1"/>
</dbReference>
<evidence type="ECO:0000313" key="8">
    <source>
        <dbReference type="EMBL" id="PIU99033.1"/>
    </source>
</evidence>
<dbReference type="Gene3D" id="1.20.272.10">
    <property type="match status" value="1"/>
</dbReference>
<evidence type="ECO:0000256" key="1">
    <source>
        <dbReference type="ARBA" id="ARBA00002393"/>
    </source>
</evidence>
<dbReference type="GO" id="GO:0008047">
    <property type="term" value="F:enzyme activator activity"/>
    <property type="evidence" value="ECO:0007669"/>
    <property type="project" value="TreeGrafter"/>
</dbReference>
<dbReference type="SMART" id="SM00382">
    <property type="entry name" value="AAA"/>
    <property type="match status" value="1"/>
</dbReference>
<comment type="caution">
    <text evidence="8">The sequence shown here is derived from an EMBL/GenBank/DDBJ whole genome shotgun (WGS) entry which is preliminary data.</text>
</comment>
<dbReference type="CDD" id="cd18139">
    <property type="entry name" value="HLD_clamp_RarA"/>
    <property type="match status" value="1"/>
</dbReference>
<dbReference type="SUPFAM" id="SSF52540">
    <property type="entry name" value="P-loop containing nucleoside triphosphate hydrolases"/>
    <property type="match status" value="1"/>
</dbReference>
<reference evidence="9" key="1">
    <citation type="submission" date="2017-09" db="EMBL/GenBank/DDBJ databases">
        <title>Depth-based differentiation of microbial function through sediment-hosted aquifers and enrichment of novel symbionts in the deep terrestrial subsurface.</title>
        <authorList>
            <person name="Probst A.J."/>
            <person name="Ladd B."/>
            <person name="Jarett J.K."/>
            <person name="Geller-Mcgrath D.E."/>
            <person name="Sieber C.M.K."/>
            <person name="Emerson J.B."/>
            <person name="Anantharaman K."/>
            <person name="Thomas B.C."/>
            <person name="Malmstrom R."/>
            <person name="Stieglmeier M."/>
            <person name="Klingl A."/>
            <person name="Woyke T."/>
            <person name="Ryan C.M."/>
            <person name="Banfield J.F."/>
        </authorList>
    </citation>
    <scope>NUCLEOTIDE SEQUENCE [LARGE SCALE GENOMIC DNA]</scope>
</reference>
<sequence length="422" mass="47451">MPDLFDKKFEENLKKNAPLADRIRPQDFNEFFGQDELVGENSPLRKAIESDNLSSLILWGSPGSGKTTLAKIIAKKTKAYFVRFSAVATGINEVKKEIGKAKERLKFKDQRTILFIDEIHRFNKAQQDAFLPYVEDGTIILIGATTENPSFEVISPLLSRSAVYVLKPLSDSALRKIFLRALKDKEKGLGKLELEITDEALNKLINFSDGDARIGLNALEFVVNYLKTEGKKVIEEKETSQILKEHALRYDKKGEEHYNLISAFIKSMRDSDPNGALYWLARMVESGEDPRFIARRMVIFASEDIGNADSNALRVAVSVAQAVEYVGMPEAQINLAQGTTYLATAPKSNVSYIALLKAKEDAKKGSFGVPLHLRNAVTSLMKKLGYGKDYKYAHDIPDKKPFQTHFPKEIGEKKYYQKDGEK</sequence>
<accession>A0A2M7B7H2</accession>
<dbReference type="FunFam" id="1.20.272.10:FF:000001">
    <property type="entry name" value="Putative AAA family ATPase"/>
    <property type="match status" value="1"/>
</dbReference>
<comment type="similarity">
    <text evidence="2">Belongs to the AAA ATPase family. RarA/MGS1/WRNIP1 subfamily.</text>
</comment>
<dbReference type="Proteomes" id="UP000230131">
    <property type="component" value="Unassembled WGS sequence"/>
</dbReference>
<evidence type="ECO:0000313" key="9">
    <source>
        <dbReference type="Proteomes" id="UP000230131"/>
    </source>
</evidence>
<evidence type="ECO:0000256" key="2">
    <source>
        <dbReference type="ARBA" id="ARBA00008959"/>
    </source>
</evidence>
<evidence type="ECO:0000256" key="4">
    <source>
        <dbReference type="ARBA" id="ARBA00022705"/>
    </source>
</evidence>
<dbReference type="SUPFAM" id="SSF48019">
    <property type="entry name" value="post-AAA+ oligomerization domain-like"/>
    <property type="match status" value="1"/>
</dbReference>
<dbReference type="PANTHER" id="PTHR13779:SF7">
    <property type="entry name" value="ATPASE WRNIP1"/>
    <property type="match status" value="1"/>
</dbReference>
<evidence type="ECO:0000256" key="6">
    <source>
        <dbReference type="ARBA" id="ARBA00022840"/>
    </source>
</evidence>
<dbReference type="Pfam" id="PF00004">
    <property type="entry name" value="AAA"/>
    <property type="match status" value="1"/>
</dbReference>
<dbReference type="GO" id="GO:0000731">
    <property type="term" value="P:DNA synthesis involved in DNA repair"/>
    <property type="evidence" value="ECO:0007669"/>
    <property type="project" value="TreeGrafter"/>
</dbReference>
<comment type="function">
    <text evidence="1">DNA-dependent ATPase that plays important roles in cellular responses to stalled DNA replication processes.</text>
</comment>
<dbReference type="GO" id="GO:0005524">
    <property type="term" value="F:ATP binding"/>
    <property type="evidence" value="ECO:0007669"/>
    <property type="project" value="UniProtKB-KW"/>
</dbReference>
<proteinExistence type="inferred from homology"/>
<gene>
    <name evidence="8" type="ORF">COS59_01965</name>
</gene>
<dbReference type="InterPro" id="IPR003959">
    <property type="entry name" value="ATPase_AAA_core"/>
</dbReference>
<evidence type="ECO:0000259" key="7">
    <source>
        <dbReference type="SMART" id="SM00382"/>
    </source>
</evidence>
<keyword evidence="6" id="KW-0067">ATP-binding</keyword>
<dbReference type="CDD" id="cd00009">
    <property type="entry name" value="AAA"/>
    <property type="match status" value="1"/>
</dbReference>
<dbReference type="FunFam" id="1.10.8.60:FF:000029">
    <property type="entry name" value="Replication-associated recombination protein A"/>
    <property type="match status" value="1"/>
</dbReference>
<evidence type="ECO:0000256" key="3">
    <source>
        <dbReference type="ARBA" id="ARBA00020776"/>
    </source>
</evidence>
<dbReference type="Pfam" id="PF16193">
    <property type="entry name" value="AAA_assoc_2"/>
    <property type="match status" value="1"/>
</dbReference>
<dbReference type="GO" id="GO:0003677">
    <property type="term" value="F:DNA binding"/>
    <property type="evidence" value="ECO:0007669"/>
    <property type="project" value="InterPro"/>
</dbReference>
<dbReference type="InterPro" id="IPR021886">
    <property type="entry name" value="MgsA_C"/>
</dbReference>
<dbReference type="Gene3D" id="1.10.3710.10">
    <property type="entry name" value="DNA polymerase III clamp loader subunits, C-terminal domain"/>
    <property type="match status" value="1"/>
</dbReference>
<dbReference type="EMBL" id="PEVH01000060">
    <property type="protein sequence ID" value="PIU99033.1"/>
    <property type="molecule type" value="Genomic_DNA"/>
</dbReference>
<dbReference type="InterPro" id="IPR027417">
    <property type="entry name" value="P-loop_NTPase"/>
</dbReference>
<protein>
    <recommendedName>
        <fullName evidence="3">Replication-associated recombination protein A</fullName>
    </recommendedName>
</protein>
<dbReference type="GO" id="GO:0016887">
    <property type="term" value="F:ATP hydrolysis activity"/>
    <property type="evidence" value="ECO:0007669"/>
    <property type="project" value="InterPro"/>
</dbReference>
<name>A0A2M7B7H2_9BACT</name>
<dbReference type="PANTHER" id="PTHR13779">
    <property type="entry name" value="WERNER HELICASE-INTERACTING PROTEIN 1 FAMILY MEMBER"/>
    <property type="match status" value="1"/>
</dbReference>
<dbReference type="InterPro" id="IPR008921">
    <property type="entry name" value="DNA_pol3_clamp-load_cplx_C"/>
</dbReference>
<keyword evidence="4" id="KW-0235">DNA replication</keyword>
<dbReference type="GO" id="GO:0017116">
    <property type="term" value="F:single-stranded DNA helicase activity"/>
    <property type="evidence" value="ECO:0007669"/>
    <property type="project" value="TreeGrafter"/>
</dbReference>
<keyword evidence="5" id="KW-0547">Nucleotide-binding</keyword>
<dbReference type="InterPro" id="IPR032423">
    <property type="entry name" value="AAA_assoc_2"/>
</dbReference>
<dbReference type="Gene3D" id="3.40.50.300">
    <property type="entry name" value="P-loop containing nucleotide triphosphate hydrolases"/>
    <property type="match status" value="1"/>
</dbReference>